<dbReference type="EMBL" id="JBBMFV010000004">
    <property type="protein sequence ID" value="MEO3943731.1"/>
    <property type="molecule type" value="Genomic_DNA"/>
</dbReference>
<keyword evidence="2" id="KW-1003">Cell membrane</keyword>
<comment type="caution">
    <text evidence="8">The sequence shown here is derived from an EMBL/GenBank/DDBJ whole genome shotgun (WGS) entry which is preliminary data.</text>
</comment>
<evidence type="ECO:0000256" key="1">
    <source>
        <dbReference type="ARBA" id="ARBA00004651"/>
    </source>
</evidence>
<dbReference type="Pfam" id="PF09924">
    <property type="entry name" value="LPG_synthase_C"/>
    <property type="match status" value="1"/>
</dbReference>
<feature type="transmembrane region" description="Helical" evidence="6">
    <location>
        <begin position="193"/>
        <end position="212"/>
    </location>
</feature>
<evidence type="ECO:0000313" key="9">
    <source>
        <dbReference type="Proteomes" id="UP001448614"/>
    </source>
</evidence>
<feature type="transmembrane region" description="Helical" evidence="6">
    <location>
        <begin position="20"/>
        <end position="41"/>
    </location>
</feature>
<feature type="transmembrane region" description="Helical" evidence="6">
    <location>
        <begin position="397"/>
        <end position="414"/>
    </location>
</feature>
<dbReference type="InterPro" id="IPR051211">
    <property type="entry name" value="PG_lysyltransferase"/>
</dbReference>
<dbReference type="Gene3D" id="1.20.1540.10">
    <property type="entry name" value="Rhomboid-like"/>
    <property type="match status" value="1"/>
</dbReference>
<comment type="subcellular location">
    <subcellularLocation>
        <location evidence="1">Cell membrane</location>
        <topology evidence="1">Multi-pass membrane protein</topology>
    </subcellularLocation>
</comment>
<evidence type="ECO:0000256" key="4">
    <source>
        <dbReference type="ARBA" id="ARBA00022989"/>
    </source>
</evidence>
<dbReference type="InterPro" id="IPR035952">
    <property type="entry name" value="Rhomboid-like_sf"/>
</dbReference>
<evidence type="ECO:0000259" key="7">
    <source>
        <dbReference type="Pfam" id="PF09924"/>
    </source>
</evidence>
<dbReference type="Proteomes" id="UP001448614">
    <property type="component" value="Unassembled WGS sequence"/>
</dbReference>
<feature type="domain" description="Phosphatidylglycerol lysyltransferase C-terminal" evidence="7">
    <location>
        <begin position="495"/>
        <end position="798"/>
    </location>
</feature>
<evidence type="ECO:0000256" key="3">
    <source>
        <dbReference type="ARBA" id="ARBA00022692"/>
    </source>
</evidence>
<evidence type="ECO:0000256" key="6">
    <source>
        <dbReference type="SAM" id="Phobius"/>
    </source>
</evidence>
<gene>
    <name evidence="8" type="ORF">V3C41_21920</name>
</gene>
<sequence length="838" mass="89442">MSAAVELRGGVRGLATLRRLPLTLGLAALLWVLGAITGSLLDGPSEALLDQLGLGLAVEPGPWWSVFTSAFFASSLLDYLACTAAILVGVGIAERVMGSWAALLAFIAGSALSALVLVALVTFGTDASDQWLSFLGGEYVVGAYGGAAAALGFATAALDALWRRRLRTWLLAATLMFALFVGVAQTLQALAGAVLGTLAGWAIQSLVFRRRAGSLHSSTIRETRFLVGTVVGVFALGPLLTQLTGTWEIGPLSVVSEVMLQASPDADEVKEACDNDTSCVTLQGIVGVQSFGAAILTLIPVLLLLVCAEGLRRGRRLAYRLTLVIQAYLAAVTVLSIVQYATDPEVTLGDDDFGYLLLYAVPAFLAPVIIVALLLANRHKFRVESSDAGYRVLGRTSLFLAVVAIVLYVAFWFAEGNPGRSTLWDLAGQLTHILVPFPVPFVVALPQGLLSTVVYGLGGDIIWLCILVLVLNNFRRFRQLATDPAADLGHTRELLHDGGGTLSWMALWDNNQYWFAPDRKSGVAFQVHNGVALTVAGPFGAEEHHADAATGFVNHCAGLGLTPCFYSVTAELDGPLLPRGFRKLEVAEETLLNVQAMTFKGKEWQNVRTALNRAEKLSIKDHWYPYQGMPPGIRAQLAEISEEWVADKALPEMGFTLGGLDELKDPEVLCCVAVDDDGLVHGVTSWLPVFRNGVISGWTLDFMRRRTTGFKGVMEFLIASAVTHFKEEVPMISLSGSPLANAGAGAGAGAGAIDGDHSSLDRVLALLGNALEPMYGFKSLAAFKSRFQPEHRTLYMYYQDPLALPSIGIAVGSAYLPGLSTAQSAGLLRQMVAREPAA</sequence>
<feature type="transmembrane region" description="Helical" evidence="6">
    <location>
        <begin position="224"/>
        <end position="243"/>
    </location>
</feature>
<feature type="transmembrane region" description="Helical" evidence="6">
    <location>
        <begin position="323"/>
        <end position="341"/>
    </location>
</feature>
<evidence type="ECO:0000313" key="8">
    <source>
        <dbReference type="EMBL" id="MEO3943731.1"/>
    </source>
</evidence>
<feature type="transmembrane region" description="Helical" evidence="6">
    <location>
        <begin position="169"/>
        <end position="187"/>
    </location>
</feature>
<keyword evidence="9" id="KW-1185">Reference proteome</keyword>
<dbReference type="PANTHER" id="PTHR34697:SF2">
    <property type="entry name" value="PHOSPHATIDYLGLYCEROL LYSYLTRANSFERASE"/>
    <property type="match status" value="1"/>
</dbReference>
<feature type="transmembrane region" description="Helical" evidence="6">
    <location>
        <begin position="353"/>
        <end position="376"/>
    </location>
</feature>
<feature type="transmembrane region" description="Helical" evidence="6">
    <location>
        <begin position="291"/>
        <end position="311"/>
    </location>
</feature>
<proteinExistence type="predicted"/>
<organism evidence="8 9">
    <name type="scientific">Paenarthrobacter nicotinovorans</name>
    <name type="common">Arthrobacter nicotinovorans</name>
    <dbReference type="NCBI Taxonomy" id="29320"/>
    <lineage>
        <taxon>Bacteria</taxon>
        <taxon>Bacillati</taxon>
        <taxon>Actinomycetota</taxon>
        <taxon>Actinomycetes</taxon>
        <taxon>Micrococcales</taxon>
        <taxon>Micrococcaceae</taxon>
        <taxon>Paenarthrobacter</taxon>
    </lineage>
</organism>
<feature type="transmembrane region" description="Helical" evidence="6">
    <location>
        <begin position="449"/>
        <end position="471"/>
    </location>
</feature>
<reference evidence="8 9" key="1">
    <citation type="journal article" date="2024" name="Appl. Microbiol. Biotechnol.">
        <title>Biosynthetic gene clusters with biotechnological applications in novel Antarctic isolates from Actinomycetota.</title>
        <authorList>
            <person name="Bruna P."/>
            <person name="Nunez-Montero K."/>
            <person name="Contreras M.J."/>
            <person name="Leal K."/>
            <person name="Garcia M."/>
            <person name="Abanto M."/>
            <person name="Barrientos L."/>
        </authorList>
    </citation>
    <scope>NUCLEOTIDE SEQUENCE [LARGE SCALE GENOMIC DNA]</scope>
    <source>
        <strain evidence="8 9">Se16.17</strain>
    </source>
</reference>
<feature type="transmembrane region" description="Helical" evidence="6">
    <location>
        <begin position="100"/>
        <end position="123"/>
    </location>
</feature>
<keyword evidence="5 6" id="KW-0472">Membrane</keyword>
<keyword evidence="3 6" id="KW-0812">Transmembrane</keyword>
<evidence type="ECO:0000256" key="5">
    <source>
        <dbReference type="ARBA" id="ARBA00023136"/>
    </source>
</evidence>
<evidence type="ECO:0000256" key="2">
    <source>
        <dbReference type="ARBA" id="ARBA00022475"/>
    </source>
</evidence>
<accession>A0ABV0GYL7</accession>
<dbReference type="RefSeq" id="WP_026541480.1">
    <property type="nucleotide sequence ID" value="NZ_JBBMFV010000004.1"/>
</dbReference>
<dbReference type="PANTHER" id="PTHR34697">
    <property type="entry name" value="PHOSPHATIDYLGLYCEROL LYSYLTRANSFERASE"/>
    <property type="match status" value="1"/>
</dbReference>
<keyword evidence="4 6" id="KW-1133">Transmembrane helix</keyword>
<dbReference type="SUPFAM" id="SSF144091">
    <property type="entry name" value="Rhomboid-like"/>
    <property type="match status" value="1"/>
</dbReference>
<protein>
    <submittedName>
        <fullName evidence="8">DUF2156 domain-containing protein</fullName>
    </submittedName>
</protein>
<name>A0ABV0GYL7_PAENI</name>
<dbReference type="InterPro" id="IPR024320">
    <property type="entry name" value="LPG_synthase_C"/>
</dbReference>
<feature type="transmembrane region" description="Helical" evidence="6">
    <location>
        <begin position="61"/>
        <end position="88"/>
    </location>
</feature>